<accession>A0A6A4B7S9</accession>
<feature type="chain" id="PRO_5025511276" description="Secreted protein" evidence="1">
    <location>
        <begin position="23"/>
        <end position="65"/>
    </location>
</feature>
<feature type="signal peptide" evidence="1">
    <location>
        <begin position="1"/>
        <end position="22"/>
    </location>
</feature>
<sequence length="65" mass="6530">MSPTICICRVPISAHLLTAVAASAYSSARTSGMASPPVDLGNAAKSASSHAMCPVISDVNCPCHT</sequence>
<dbReference type="EMBL" id="QXFT01006828">
    <property type="protein sequence ID" value="KAE9267886.1"/>
    <property type="molecule type" value="Genomic_DNA"/>
</dbReference>
<protein>
    <recommendedName>
        <fullName evidence="4">Secreted protein</fullName>
    </recommendedName>
</protein>
<comment type="caution">
    <text evidence="2">The sequence shown here is derived from an EMBL/GenBank/DDBJ whole genome shotgun (WGS) entry which is preliminary data.</text>
</comment>
<reference evidence="2 3" key="1">
    <citation type="submission" date="2018-08" db="EMBL/GenBank/DDBJ databases">
        <title>Genomic investigation of the strawberry pathogen Phytophthora fragariae indicates pathogenicity is determined by transcriptional variation in three key races.</title>
        <authorList>
            <person name="Adams T.M."/>
            <person name="Armitage A.D."/>
            <person name="Sobczyk M.K."/>
            <person name="Bates H.J."/>
            <person name="Dunwell J.M."/>
            <person name="Nellist C.F."/>
            <person name="Harrison R.J."/>
        </authorList>
    </citation>
    <scope>NUCLEOTIDE SEQUENCE [LARGE SCALE GENOMIC DNA]</scope>
    <source>
        <strain evidence="2 3">SCRP333</strain>
    </source>
</reference>
<gene>
    <name evidence="2" type="ORF">PR003_g31626</name>
</gene>
<organism evidence="2 3">
    <name type="scientific">Phytophthora rubi</name>
    <dbReference type="NCBI Taxonomy" id="129364"/>
    <lineage>
        <taxon>Eukaryota</taxon>
        <taxon>Sar</taxon>
        <taxon>Stramenopiles</taxon>
        <taxon>Oomycota</taxon>
        <taxon>Peronosporomycetes</taxon>
        <taxon>Peronosporales</taxon>
        <taxon>Peronosporaceae</taxon>
        <taxon>Phytophthora</taxon>
    </lineage>
</organism>
<name>A0A6A4B7S9_9STRA</name>
<dbReference type="AlphaFoldDB" id="A0A6A4B7S9"/>
<keyword evidence="1" id="KW-0732">Signal</keyword>
<evidence type="ECO:0000256" key="1">
    <source>
        <dbReference type="SAM" id="SignalP"/>
    </source>
</evidence>
<evidence type="ECO:0008006" key="4">
    <source>
        <dbReference type="Google" id="ProtNLM"/>
    </source>
</evidence>
<evidence type="ECO:0000313" key="2">
    <source>
        <dbReference type="EMBL" id="KAE9267886.1"/>
    </source>
</evidence>
<proteinExistence type="predicted"/>
<dbReference type="Proteomes" id="UP000434957">
    <property type="component" value="Unassembled WGS sequence"/>
</dbReference>
<evidence type="ECO:0000313" key="3">
    <source>
        <dbReference type="Proteomes" id="UP000434957"/>
    </source>
</evidence>
<keyword evidence="3" id="KW-1185">Reference proteome</keyword>